<dbReference type="EMBL" id="JAMTCO010000013">
    <property type="protein sequence ID" value="MCP2272704.1"/>
    <property type="molecule type" value="Genomic_DNA"/>
</dbReference>
<dbReference type="Pfam" id="PF01613">
    <property type="entry name" value="Flavin_Reduct"/>
    <property type="match status" value="1"/>
</dbReference>
<proteinExistence type="inferred from homology"/>
<feature type="domain" description="Flavin reductase like" evidence="4">
    <location>
        <begin position="22"/>
        <end position="169"/>
    </location>
</feature>
<dbReference type="Gene3D" id="2.30.110.10">
    <property type="entry name" value="Electron Transport, Fmn-binding Protein, Chain A"/>
    <property type="match status" value="1"/>
</dbReference>
<keyword evidence="6" id="KW-1185">Reference proteome</keyword>
<accession>A0ABT1IJG9</accession>
<dbReference type="PANTHER" id="PTHR43567">
    <property type="entry name" value="FLAVOREDOXIN-RELATED-RELATED"/>
    <property type="match status" value="1"/>
</dbReference>
<dbReference type="PANTHER" id="PTHR43567:SF1">
    <property type="entry name" value="FLAVOREDOXIN"/>
    <property type="match status" value="1"/>
</dbReference>
<dbReference type="Proteomes" id="UP001205185">
    <property type="component" value="Unassembled WGS sequence"/>
</dbReference>
<reference evidence="5 6" key="1">
    <citation type="submission" date="2022-06" db="EMBL/GenBank/DDBJ databases">
        <title>Genomic Encyclopedia of Archaeal and Bacterial Type Strains, Phase II (KMG-II): from individual species to whole genera.</title>
        <authorList>
            <person name="Goeker M."/>
        </authorList>
    </citation>
    <scope>NUCLEOTIDE SEQUENCE [LARGE SCALE GENOMIC DNA]</scope>
    <source>
        <strain evidence="5 6">DSM 44255</strain>
    </source>
</reference>
<evidence type="ECO:0000256" key="1">
    <source>
        <dbReference type="ARBA" id="ARBA00001917"/>
    </source>
</evidence>
<comment type="caution">
    <text evidence="5">The sequence shown here is derived from an EMBL/GenBank/DDBJ whole genome shotgun (WGS) entry which is preliminary data.</text>
</comment>
<evidence type="ECO:0000313" key="6">
    <source>
        <dbReference type="Proteomes" id="UP001205185"/>
    </source>
</evidence>
<evidence type="ECO:0000313" key="5">
    <source>
        <dbReference type="EMBL" id="MCP2272704.1"/>
    </source>
</evidence>
<comment type="similarity">
    <text evidence="3">Belongs to the flavoredoxin family.</text>
</comment>
<gene>
    <name evidence="5" type="ORF">LV75_005230</name>
</gene>
<comment type="cofactor">
    <cofactor evidence="1">
        <name>FMN</name>
        <dbReference type="ChEBI" id="CHEBI:58210"/>
    </cofactor>
</comment>
<evidence type="ECO:0000256" key="3">
    <source>
        <dbReference type="ARBA" id="ARBA00038054"/>
    </source>
</evidence>
<evidence type="ECO:0000256" key="2">
    <source>
        <dbReference type="ARBA" id="ARBA00022630"/>
    </source>
</evidence>
<dbReference type="InterPro" id="IPR002563">
    <property type="entry name" value="Flavin_Rdtase-like_dom"/>
</dbReference>
<sequence length="267" mass="28610">MSSDCWGVMTVHTIPADAWKKLTSTVGLIAVRHDDGVNVMAAEWTYFLNKQPLYVGVVLSPRARTRELLAGATEFSVTLCAQEQAALADFAGSFSLEEVDKTSSELLELGDPVATGTPWVRGGLVALECELRSVVELPVHRMFIGEVVALHEGAADLKPLVKHGAMHTIGERVRRTAVVAAAHHRDGQLEVFATGPDAADDIDLWHVHLVDGDGVEHDLGAHPSAEYGDFAVTVPVPPGARLAEAAVRVERSGAEPGHARLGERQAR</sequence>
<keyword evidence="2" id="KW-0285">Flavoprotein</keyword>
<dbReference type="SUPFAM" id="SSF50475">
    <property type="entry name" value="FMN-binding split barrel"/>
    <property type="match status" value="1"/>
</dbReference>
<evidence type="ECO:0000259" key="4">
    <source>
        <dbReference type="SMART" id="SM00903"/>
    </source>
</evidence>
<dbReference type="InterPro" id="IPR052174">
    <property type="entry name" value="Flavoredoxin"/>
</dbReference>
<organism evidence="5 6">
    <name type="scientific">Actinokineospora diospyrosa</name>
    <dbReference type="NCBI Taxonomy" id="103728"/>
    <lineage>
        <taxon>Bacteria</taxon>
        <taxon>Bacillati</taxon>
        <taxon>Actinomycetota</taxon>
        <taxon>Actinomycetes</taxon>
        <taxon>Pseudonocardiales</taxon>
        <taxon>Pseudonocardiaceae</taxon>
        <taxon>Actinokineospora</taxon>
    </lineage>
</organism>
<dbReference type="SMART" id="SM00903">
    <property type="entry name" value="Flavin_Reduct"/>
    <property type="match status" value="1"/>
</dbReference>
<name>A0ABT1IJG9_9PSEU</name>
<protein>
    <submittedName>
        <fullName evidence="5">NADH-FMN oxidoreductase RutF, flavin reductase (DIM6/NTAB) family</fullName>
    </submittedName>
</protein>
<dbReference type="InterPro" id="IPR012349">
    <property type="entry name" value="Split_barrel_FMN-bd"/>
</dbReference>